<organism evidence="1 2">
    <name type="scientific">Streptomyces afghaniensis 772</name>
    <dbReference type="NCBI Taxonomy" id="1283301"/>
    <lineage>
        <taxon>Bacteria</taxon>
        <taxon>Bacillati</taxon>
        <taxon>Actinomycetota</taxon>
        <taxon>Actinomycetes</taxon>
        <taxon>Kitasatosporales</taxon>
        <taxon>Streptomycetaceae</taxon>
        <taxon>Streptomyces</taxon>
    </lineage>
</organism>
<reference evidence="1 2" key="1">
    <citation type="submission" date="2013-02" db="EMBL/GenBank/DDBJ databases">
        <title>Draft Genome Sequence of Streptomyces afghaniensis, Which Produces Compounds of the Julimycin B-Complex.</title>
        <authorList>
            <person name="Gruening B.A."/>
            <person name="Praeg A."/>
            <person name="Erxleben A."/>
            <person name="Guenther S."/>
            <person name="Fiedler H.-P."/>
            <person name="Goodfellow M."/>
            <person name="Mueller M."/>
        </authorList>
    </citation>
    <scope>NUCLEOTIDE SEQUENCE [LARGE SCALE GENOMIC DNA]</scope>
    <source>
        <strain evidence="1 2">772</strain>
    </source>
</reference>
<proteinExistence type="predicted"/>
<dbReference type="Proteomes" id="UP000015001">
    <property type="component" value="Unassembled WGS sequence"/>
</dbReference>
<accession>S4NAI1</accession>
<protein>
    <submittedName>
        <fullName evidence="1">Uncharacterized protein</fullName>
    </submittedName>
</protein>
<comment type="caution">
    <text evidence="1">The sequence shown here is derived from an EMBL/GenBank/DDBJ whole genome shotgun (WGS) entry which is preliminary data.</text>
</comment>
<keyword evidence="2" id="KW-1185">Reference proteome</keyword>
<evidence type="ECO:0000313" key="1">
    <source>
        <dbReference type="EMBL" id="EPJ34994.1"/>
    </source>
</evidence>
<dbReference type="HOGENOM" id="CLU_3030284_0_0_11"/>
<name>S4NAI1_9ACTN</name>
<gene>
    <name evidence="1" type="ORF">STAFG_7961</name>
</gene>
<dbReference type="PATRIC" id="fig|1283301.3.peg.7899"/>
<sequence>MISRFVVCVGVPRGQRDVRCLSQGRRTRCPSARHVRLAGYRCLRGASKSRVTPER</sequence>
<dbReference type="AlphaFoldDB" id="S4NAI1"/>
<dbReference type="EMBL" id="AOPY01001668">
    <property type="protein sequence ID" value="EPJ34994.1"/>
    <property type="molecule type" value="Genomic_DNA"/>
</dbReference>
<evidence type="ECO:0000313" key="2">
    <source>
        <dbReference type="Proteomes" id="UP000015001"/>
    </source>
</evidence>